<reference evidence="2" key="1">
    <citation type="submission" date="2023-10" db="EMBL/GenBank/DDBJ databases">
        <authorList>
            <person name="Chen Y."/>
            <person name="Shah S."/>
            <person name="Dougan E. K."/>
            <person name="Thang M."/>
            <person name="Chan C."/>
        </authorList>
    </citation>
    <scope>NUCLEOTIDE SEQUENCE [LARGE SCALE GENOMIC DNA]</scope>
</reference>
<protein>
    <recommendedName>
        <fullName evidence="4">Vesicle transport protein</fullName>
    </recommendedName>
</protein>
<organism evidence="2 3">
    <name type="scientific">Prorocentrum cordatum</name>
    <dbReference type="NCBI Taxonomy" id="2364126"/>
    <lineage>
        <taxon>Eukaryota</taxon>
        <taxon>Sar</taxon>
        <taxon>Alveolata</taxon>
        <taxon>Dinophyceae</taxon>
        <taxon>Prorocentrales</taxon>
        <taxon>Prorocentraceae</taxon>
        <taxon>Prorocentrum</taxon>
    </lineage>
</organism>
<proteinExistence type="predicted"/>
<accession>A0ABN9VB34</accession>
<dbReference type="Proteomes" id="UP001189429">
    <property type="component" value="Unassembled WGS sequence"/>
</dbReference>
<evidence type="ECO:0000313" key="3">
    <source>
        <dbReference type="Proteomes" id="UP001189429"/>
    </source>
</evidence>
<keyword evidence="1" id="KW-0472">Membrane</keyword>
<keyword evidence="1" id="KW-0812">Transmembrane</keyword>
<evidence type="ECO:0000256" key="1">
    <source>
        <dbReference type="SAM" id="Phobius"/>
    </source>
</evidence>
<feature type="transmembrane region" description="Helical" evidence="1">
    <location>
        <begin position="20"/>
        <end position="42"/>
    </location>
</feature>
<keyword evidence="3" id="KW-1185">Reference proteome</keyword>
<evidence type="ECO:0008006" key="4">
    <source>
        <dbReference type="Google" id="ProtNLM"/>
    </source>
</evidence>
<gene>
    <name evidence="2" type="ORF">PCOR1329_LOCUS55671</name>
</gene>
<feature type="transmembrane region" description="Helical" evidence="1">
    <location>
        <begin position="48"/>
        <end position="67"/>
    </location>
</feature>
<keyword evidence="1" id="KW-1133">Transmembrane helix</keyword>
<dbReference type="EMBL" id="CAUYUJ010016835">
    <property type="protein sequence ID" value="CAK0869251.1"/>
    <property type="molecule type" value="Genomic_DNA"/>
</dbReference>
<name>A0ABN9VB34_9DINO</name>
<sequence>MKMPFIMEVEERTIPALQVLVRFLRVLIVGLLMAGLAALVEFLVGRPFMVLVLLMSLVPSIVALPMAPKIAPPLGFLAVLVFMVSTVILSVVGLAIAILARPMVAVAIGVFRVASVLLNVGLLLTFLGILVAFMVARTSRSFWCA</sequence>
<feature type="transmembrane region" description="Helical" evidence="1">
    <location>
        <begin position="74"/>
        <end position="100"/>
    </location>
</feature>
<comment type="caution">
    <text evidence="2">The sequence shown here is derived from an EMBL/GenBank/DDBJ whole genome shotgun (WGS) entry which is preliminary data.</text>
</comment>
<feature type="transmembrane region" description="Helical" evidence="1">
    <location>
        <begin position="106"/>
        <end position="133"/>
    </location>
</feature>
<evidence type="ECO:0000313" key="2">
    <source>
        <dbReference type="EMBL" id="CAK0869251.1"/>
    </source>
</evidence>